<organism evidence="2 3">
    <name type="scientific">Massilia terrae</name>
    <dbReference type="NCBI Taxonomy" id="1811224"/>
    <lineage>
        <taxon>Bacteria</taxon>
        <taxon>Pseudomonadati</taxon>
        <taxon>Pseudomonadota</taxon>
        <taxon>Betaproteobacteria</taxon>
        <taxon>Burkholderiales</taxon>
        <taxon>Oxalobacteraceae</taxon>
        <taxon>Telluria group</taxon>
        <taxon>Massilia</taxon>
    </lineage>
</organism>
<dbReference type="SUPFAM" id="SSF58100">
    <property type="entry name" value="Bacterial hemolysins"/>
    <property type="match status" value="1"/>
</dbReference>
<feature type="coiled-coil region" evidence="1">
    <location>
        <begin position="207"/>
        <end position="234"/>
    </location>
</feature>
<keyword evidence="3" id="KW-1185">Reference proteome</keyword>
<keyword evidence="1" id="KW-0175">Coiled coil</keyword>
<comment type="caution">
    <text evidence="2">The sequence shown here is derived from an EMBL/GenBank/DDBJ whole genome shotgun (WGS) entry which is preliminary data.</text>
</comment>
<dbReference type="Proteomes" id="UP001204621">
    <property type="component" value="Unassembled WGS sequence"/>
</dbReference>
<proteinExistence type="predicted"/>
<evidence type="ECO:0000313" key="2">
    <source>
        <dbReference type="EMBL" id="MCS0657565.1"/>
    </source>
</evidence>
<evidence type="ECO:0000313" key="3">
    <source>
        <dbReference type="Proteomes" id="UP001204621"/>
    </source>
</evidence>
<dbReference type="EMBL" id="JANUGU010000001">
    <property type="protein sequence ID" value="MCS0657565.1"/>
    <property type="molecule type" value="Genomic_DNA"/>
</dbReference>
<protein>
    <submittedName>
        <fullName evidence="2">Uncharacterized protein</fullName>
    </submittedName>
</protein>
<dbReference type="RefSeq" id="WP_258810704.1">
    <property type="nucleotide sequence ID" value="NZ_JANUGU010000001.1"/>
</dbReference>
<name>A0ABT2CUU0_9BURK</name>
<evidence type="ECO:0000256" key="1">
    <source>
        <dbReference type="SAM" id="Coils"/>
    </source>
</evidence>
<gene>
    <name evidence="2" type="ORF">NX778_05740</name>
</gene>
<sequence length="332" mass="35270">MARIIGTSLAVPRAALTADGRALAFEPLGFPRLAAYLDKIDRLPADARTLTPALGAVCVAIADAVHEFGTPAQLAGAVGIASAAARPQRPYLAFAWTIGQLQAAAKDCLRALQTCVAAAAAPADRRAALHEMGPLAAQSRDHAAALLPEIQQFRAAIVRENQQFNSAMAEVGATLQKQWEAVGAQRARLENLQGQLRETGILHPHKRQELAAQIQNAERELASITAAAEHLRVQAAALNDVMQDGAWLDTSLCAMADFLQSVRAAWATFGGAMTQLAADATNEQLGDADWLGAQIGADDAMPRWRTLAEAADHFCVEAQVRQAQTIQPKVKA</sequence>
<reference evidence="2 3" key="1">
    <citation type="submission" date="2022-08" db="EMBL/GenBank/DDBJ databases">
        <title>Reclassification of Massilia species as members of the genera Telluria, Duganella, Pseudoduganella, Mokoshia gen. nov. and Zemynaea gen. nov. using orthogonal and non-orthogonal genome-based approaches.</title>
        <authorList>
            <person name="Bowman J.P."/>
        </authorList>
    </citation>
    <scope>NUCLEOTIDE SEQUENCE [LARGE SCALE GENOMIC DNA]</scope>
    <source>
        <strain evidence="2 3">JCM 31606</strain>
    </source>
</reference>
<dbReference type="Gene3D" id="1.20.1170.10">
    <property type="match status" value="1"/>
</dbReference>
<accession>A0ABT2CUU0</accession>